<dbReference type="Gene3D" id="2.40.128.110">
    <property type="entry name" value="Lipid/polyisoprenoid-binding, YceI-like"/>
    <property type="match status" value="1"/>
</dbReference>
<sequence>MLFRDGQYRSGPQSAELLVKTRRTGLGSRVGHDLTIEASEWVAAVSVNTADPALSSVSVDVVAGSLRVRSGSGGIKPLTDSDRAEIEKNIQTKILHTDRYHAITFHSTRVIQDGESLTVDGNLTIMDQSHPITVLATVSDDRRIRGGATIVQTQWGIKPYSAFFGALKLANEVAIEFDAKLTPP</sequence>
<reference evidence="3 4" key="1">
    <citation type="submission" date="2023-06" db="EMBL/GenBank/DDBJ databases">
        <authorList>
            <person name="Oyuntsetseg B."/>
            <person name="Kim S.B."/>
        </authorList>
    </citation>
    <scope>NUCLEOTIDE SEQUENCE [LARGE SCALE GENOMIC DNA]</scope>
    <source>
        <strain evidence="3 4">2-15</strain>
    </source>
</reference>
<evidence type="ECO:0000313" key="3">
    <source>
        <dbReference type="EMBL" id="WIX76901.1"/>
    </source>
</evidence>
<dbReference type="SMART" id="SM00867">
    <property type="entry name" value="YceI"/>
    <property type="match status" value="1"/>
</dbReference>
<comment type="similarity">
    <text evidence="1">Belongs to the UPF0312 family.</text>
</comment>
<dbReference type="SUPFAM" id="SSF101874">
    <property type="entry name" value="YceI-like"/>
    <property type="match status" value="1"/>
</dbReference>
<dbReference type="KEGG" id="acab:QRX50_36575"/>
<organism evidence="3 4">
    <name type="scientific">Amycolatopsis carbonis</name>
    <dbReference type="NCBI Taxonomy" id="715471"/>
    <lineage>
        <taxon>Bacteria</taxon>
        <taxon>Bacillati</taxon>
        <taxon>Actinomycetota</taxon>
        <taxon>Actinomycetes</taxon>
        <taxon>Pseudonocardiales</taxon>
        <taxon>Pseudonocardiaceae</taxon>
        <taxon>Amycolatopsis</taxon>
    </lineage>
</organism>
<dbReference type="InterPro" id="IPR007372">
    <property type="entry name" value="Lipid/polyisoprenoid-bd_YceI"/>
</dbReference>
<dbReference type="Pfam" id="PF04264">
    <property type="entry name" value="YceI"/>
    <property type="match status" value="1"/>
</dbReference>
<keyword evidence="4" id="KW-1185">Reference proteome</keyword>
<accession>A0A9Y2MSQ4</accession>
<evidence type="ECO:0000259" key="2">
    <source>
        <dbReference type="SMART" id="SM00867"/>
    </source>
</evidence>
<proteinExistence type="inferred from homology"/>
<dbReference type="AlphaFoldDB" id="A0A9Y2MSQ4"/>
<dbReference type="RefSeq" id="WP_285967648.1">
    <property type="nucleotide sequence ID" value="NZ_CP127294.1"/>
</dbReference>
<gene>
    <name evidence="3" type="ORF">QRX50_36575</name>
</gene>
<dbReference type="InterPro" id="IPR036761">
    <property type="entry name" value="TTHA0802/YceI-like_sf"/>
</dbReference>
<name>A0A9Y2MSQ4_9PSEU</name>
<dbReference type="Proteomes" id="UP001236014">
    <property type="component" value="Chromosome"/>
</dbReference>
<protein>
    <submittedName>
        <fullName evidence="3">YceI family protein</fullName>
    </submittedName>
</protein>
<dbReference type="PANTHER" id="PTHR34406">
    <property type="entry name" value="PROTEIN YCEI"/>
    <property type="match status" value="1"/>
</dbReference>
<dbReference type="PANTHER" id="PTHR34406:SF1">
    <property type="entry name" value="PROTEIN YCEI"/>
    <property type="match status" value="1"/>
</dbReference>
<dbReference type="EMBL" id="CP127294">
    <property type="protein sequence ID" value="WIX76901.1"/>
    <property type="molecule type" value="Genomic_DNA"/>
</dbReference>
<feature type="domain" description="Lipid/polyisoprenoid-binding YceI-like" evidence="2">
    <location>
        <begin position="16"/>
        <end position="182"/>
    </location>
</feature>
<evidence type="ECO:0000256" key="1">
    <source>
        <dbReference type="ARBA" id="ARBA00008812"/>
    </source>
</evidence>
<evidence type="ECO:0000313" key="4">
    <source>
        <dbReference type="Proteomes" id="UP001236014"/>
    </source>
</evidence>